<dbReference type="EMBL" id="JBJJXI010000123">
    <property type="protein sequence ID" value="KAL3389579.1"/>
    <property type="molecule type" value="Genomic_DNA"/>
</dbReference>
<dbReference type="InterPro" id="IPR008042">
    <property type="entry name" value="Retrotrans_Pao"/>
</dbReference>
<organism evidence="1 2">
    <name type="scientific">Trichogramma kaykai</name>
    <dbReference type="NCBI Taxonomy" id="54128"/>
    <lineage>
        <taxon>Eukaryota</taxon>
        <taxon>Metazoa</taxon>
        <taxon>Ecdysozoa</taxon>
        <taxon>Arthropoda</taxon>
        <taxon>Hexapoda</taxon>
        <taxon>Insecta</taxon>
        <taxon>Pterygota</taxon>
        <taxon>Neoptera</taxon>
        <taxon>Endopterygota</taxon>
        <taxon>Hymenoptera</taxon>
        <taxon>Apocrita</taxon>
        <taxon>Proctotrupomorpha</taxon>
        <taxon>Chalcidoidea</taxon>
        <taxon>Trichogrammatidae</taxon>
        <taxon>Trichogramma</taxon>
    </lineage>
</organism>
<dbReference type="SUPFAM" id="SSF56672">
    <property type="entry name" value="DNA/RNA polymerases"/>
    <property type="match status" value="1"/>
</dbReference>
<reference evidence="1 2" key="1">
    <citation type="journal article" date="2024" name="bioRxiv">
        <title>A reference genome for Trichogramma kaykai: A tiny desert-dwelling parasitoid wasp with competing sex-ratio distorters.</title>
        <authorList>
            <person name="Culotta J."/>
            <person name="Lindsey A.R."/>
        </authorList>
    </citation>
    <scope>NUCLEOTIDE SEQUENCE [LARGE SCALE GENOMIC DNA]</scope>
    <source>
        <strain evidence="1 2">KSX58</strain>
    </source>
</reference>
<dbReference type="PANTHER" id="PTHR47331">
    <property type="entry name" value="PHD-TYPE DOMAIN-CONTAINING PROTEIN"/>
    <property type="match status" value="1"/>
</dbReference>
<keyword evidence="2" id="KW-1185">Reference proteome</keyword>
<dbReference type="AlphaFoldDB" id="A0ABD2W926"/>
<gene>
    <name evidence="1" type="ORF">TKK_015784</name>
</gene>
<dbReference type="InterPro" id="IPR043502">
    <property type="entry name" value="DNA/RNA_pol_sf"/>
</dbReference>
<evidence type="ECO:0000313" key="1">
    <source>
        <dbReference type="EMBL" id="KAL3389579.1"/>
    </source>
</evidence>
<dbReference type="PANTHER" id="PTHR47331:SF5">
    <property type="entry name" value="RIBONUCLEASE H"/>
    <property type="match status" value="1"/>
</dbReference>
<dbReference type="Pfam" id="PF05380">
    <property type="entry name" value="Peptidase_A17"/>
    <property type="match status" value="1"/>
</dbReference>
<sequence>MYRQILVNNNDRKWQRIVWKNQENDEIVSYDLNTVTYGLTSSPFLALRVLQQLANDEGKNYPMAADILKHDCYVDDFYAGADSVEEALSIQRELISILRAGGFELSKWAATDSKLRIEKKDLNKSIPTAEGISALGLWWNSKEDCFSLQVSLSPKSRDAPTKRNILSELSKLFDPQGWFSPVLIFAKVVIQDTWLLNLDWDQPLPSALAEKWVKFYESLSLLEKITVPRWIGITTSTKTIELHGFCDASERAYAACVYLRVLMSDGTYQSNLLIAKSRVAPVKTMSIPKLELCGAVLLAELLQKIKSGLHLESVKTYGWTDSNVVLAWISNHASRWTPFVANRVSKIQSILTAQNWFHVSSGHNPADVATRGITPLQLKNCQQWWHGPYWLEKDTIKYTSSVPLSTILPERKNNITILTAQVSDNNNILTRFSSYSKRIRVVAYINRFTNNCKRSTDKQSSFITSQELLRAKNTIIKISQRTSFNAEVADLNKKKCIKNASKLLPFKPFLDSMGILRVGGRIENAPMLTFSNKHPILLDKSCPLPTLLINYAHSQTLHGGPSQTRNFVSSQFWIVNGRSQGGAKLCEMCKIYKSANTSSNG</sequence>
<dbReference type="GO" id="GO:0071897">
    <property type="term" value="P:DNA biosynthetic process"/>
    <property type="evidence" value="ECO:0007669"/>
    <property type="project" value="UniProtKB-ARBA"/>
</dbReference>
<evidence type="ECO:0000313" key="2">
    <source>
        <dbReference type="Proteomes" id="UP001627154"/>
    </source>
</evidence>
<dbReference type="Proteomes" id="UP001627154">
    <property type="component" value="Unassembled WGS sequence"/>
</dbReference>
<comment type="caution">
    <text evidence="1">The sequence shown here is derived from an EMBL/GenBank/DDBJ whole genome shotgun (WGS) entry which is preliminary data.</text>
</comment>
<accession>A0ABD2W926</accession>
<name>A0ABD2W926_9HYME</name>
<evidence type="ECO:0008006" key="3">
    <source>
        <dbReference type="Google" id="ProtNLM"/>
    </source>
</evidence>
<protein>
    <recommendedName>
        <fullName evidence="3">Reverse transcriptase domain-containing protein</fullName>
    </recommendedName>
</protein>
<proteinExistence type="predicted"/>